<dbReference type="AlphaFoldDB" id="A0A8J4WUK9"/>
<name>A0A8J4WUK9_9TREM</name>
<dbReference type="PANTHER" id="PTHR31239:SF2">
    <property type="entry name" value="NICOLIN-1"/>
    <property type="match status" value="1"/>
</dbReference>
<dbReference type="EMBL" id="LUCH01005873">
    <property type="protein sequence ID" value="KAF5397717.1"/>
    <property type="molecule type" value="Genomic_DNA"/>
</dbReference>
<proteinExistence type="predicted"/>
<dbReference type="InterPro" id="IPR040235">
    <property type="entry name" value="Nicolin-1"/>
</dbReference>
<organism evidence="1 2">
    <name type="scientific">Paragonimus heterotremus</name>
    <dbReference type="NCBI Taxonomy" id="100268"/>
    <lineage>
        <taxon>Eukaryota</taxon>
        <taxon>Metazoa</taxon>
        <taxon>Spiralia</taxon>
        <taxon>Lophotrochozoa</taxon>
        <taxon>Platyhelminthes</taxon>
        <taxon>Trematoda</taxon>
        <taxon>Digenea</taxon>
        <taxon>Plagiorchiida</taxon>
        <taxon>Troglotremata</taxon>
        <taxon>Troglotrematidae</taxon>
        <taxon>Paragonimus</taxon>
    </lineage>
</organism>
<dbReference type="PANTHER" id="PTHR31239">
    <property type="entry name" value="NICOLIN 1"/>
    <property type="match status" value="1"/>
</dbReference>
<evidence type="ECO:0000313" key="1">
    <source>
        <dbReference type="EMBL" id="KAF5397717.1"/>
    </source>
</evidence>
<dbReference type="GO" id="GO:0005654">
    <property type="term" value="C:nucleoplasm"/>
    <property type="evidence" value="ECO:0007669"/>
    <property type="project" value="TreeGrafter"/>
</dbReference>
<dbReference type="Proteomes" id="UP000748531">
    <property type="component" value="Unassembled WGS sequence"/>
</dbReference>
<accession>A0A8J4WUK9</accession>
<comment type="caution">
    <text evidence="1">The sequence shown here is derived from an EMBL/GenBank/DDBJ whole genome shotgun (WGS) entry which is preliminary data.</text>
</comment>
<keyword evidence="2" id="KW-1185">Reference proteome</keyword>
<reference evidence="1" key="1">
    <citation type="submission" date="2019-05" db="EMBL/GenBank/DDBJ databases">
        <title>Annotation for the trematode Paragonimus heterotremus.</title>
        <authorList>
            <person name="Choi Y.-J."/>
        </authorList>
    </citation>
    <scope>NUCLEOTIDE SEQUENCE</scope>
    <source>
        <strain evidence="1">LC</strain>
    </source>
</reference>
<protein>
    <submittedName>
        <fullName evidence="1">Uncharacterized protein</fullName>
    </submittedName>
</protein>
<evidence type="ECO:0000313" key="2">
    <source>
        <dbReference type="Proteomes" id="UP000748531"/>
    </source>
</evidence>
<sequence>MSELTVKREVTRRVKVTGQEEWISSCVLKEFDFEERSTYLKEIHFSNQYTGCVIGKVCYQDKPSVKPTWINLFRVQLMPHPHYCEGACADVKISLPQDLETACRPHRLRRVCFLLKQPSPIWKEFSVHAVKFYSDYTTQQGSMYNRPQAGQPSRSDLTRLNQHGDNLAETLQELCNLVKVQRETNRLGDLTAKCEVNDLSEASFCLQ</sequence>
<dbReference type="OrthoDB" id="73161at2759"/>
<gene>
    <name evidence="1" type="ORF">PHET_09299</name>
</gene>